<dbReference type="FunFam" id="2.10.230.10:FF:000002">
    <property type="entry name" value="Molecular chaperone DnaJ"/>
    <property type="match status" value="1"/>
</dbReference>
<evidence type="ECO:0000259" key="14">
    <source>
        <dbReference type="PROSITE" id="PS51188"/>
    </source>
</evidence>
<evidence type="ECO:0000256" key="7">
    <source>
        <dbReference type="ARBA" id="ARBA00023186"/>
    </source>
</evidence>
<dbReference type="PRINTS" id="PR00625">
    <property type="entry name" value="JDOMAIN"/>
</dbReference>
<keyword evidence="2 11" id="KW-0479">Metal-binding</keyword>
<feature type="repeat" description="CXXCXGXG motif" evidence="11">
    <location>
        <begin position="213"/>
        <end position="220"/>
    </location>
</feature>
<evidence type="ECO:0000256" key="1">
    <source>
        <dbReference type="ARBA" id="ARBA00022705"/>
    </source>
</evidence>
<comment type="cofactor">
    <cofactor evidence="11">
        <name>Zn(2+)</name>
        <dbReference type="ChEBI" id="CHEBI:29105"/>
    </cofactor>
    <text evidence="11">Binds 2 Zn(2+) ions per monomer.</text>
</comment>
<dbReference type="GO" id="GO:0005737">
    <property type="term" value="C:cytoplasm"/>
    <property type="evidence" value="ECO:0007669"/>
    <property type="project" value="UniProtKB-SubCell"/>
</dbReference>
<feature type="binding site" evidence="11">
    <location>
        <position position="230"/>
    </location>
    <ligand>
        <name>Zn(2+)</name>
        <dbReference type="ChEBI" id="CHEBI:29105"/>
        <label>1</label>
    </ligand>
</feature>
<dbReference type="SUPFAM" id="SSF57938">
    <property type="entry name" value="DnaJ/Hsp40 cysteine-rich domain"/>
    <property type="match status" value="1"/>
</dbReference>
<reference evidence="15 16" key="1">
    <citation type="submission" date="2018-03" db="EMBL/GenBank/DDBJ databases">
        <title>Phenotypic and genomic properties of Cyclonatronum proteinivorum gen. nov., sp. nov., a haloalkaliphilic bacteroidete from soda lakes possessing Na+-translocating rhodopsin.</title>
        <authorList>
            <person name="Toshchakov S.V."/>
            <person name="Korzhenkov A."/>
            <person name="Samarov N.I."/>
            <person name="Kublanov I.V."/>
            <person name="Muntyan M.S."/>
            <person name="Sorokin D.Y."/>
        </authorList>
    </citation>
    <scope>NUCLEOTIDE SEQUENCE [LARGE SCALE GENOMIC DNA]</scope>
    <source>
        <strain evidence="15 16">Omega</strain>
    </source>
</reference>
<evidence type="ECO:0000256" key="8">
    <source>
        <dbReference type="ARBA" id="ARBA00053423"/>
    </source>
</evidence>
<evidence type="ECO:0000259" key="13">
    <source>
        <dbReference type="PROSITE" id="PS50076"/>
    </source>
</evidence>
<evidence type="ECO:0000256" key="10">
    <source>
        <dbReference type="ARBA" id="ARBA00067609"/>
    </source>
</evidence>
<evidence type="ECO:0000256" key="2">
    <source>
        <dbReference type="ARBA" id="ARBA00022723"/>
    </source>
</evidence>
<dbReference type="SMART" id="SM00271">
    <property type="entry name" value="DnaJ"/>
    <property type="match status" value="1"/>
</dbReference>
<feature type="domain" description="J" evidence="13">
    <location>
        <begin position="18"/>
        <end position="83"/>
    </location>
</feature>
<comment type="domain">
    <text evidence="11">The J domain is necessary and sufficient to stimulate DnaK ATPase activity. Zinc center 1 plays an important role in the autonomous, DnaK-independent chaperone activity of DnaJ. Zinc center 2 is essential for interaction with DnaK and for DnaJ activity.</text>
</comment>
<dbReference type="Gene3D" id="2.10.230.10">
    <property type="entry name" value="Heat shock protein DnaJ, cysteine-rich domain"/>
    <property type="match status" value="1"/>
</dbReference>
<evidence type="ECO:0000256" key="4">
    <source>
        <dbReference type="ARBA" id="ARBA00022771"/>
    </source>
</evidence>
<dbReference type="GO" id="GO:0051082">
    <property type="term" value="F:unfolded protein binding"/>
    <property type="evidence" value="ECO:0007669"/>
    <property type="project" value="UniProtKB-UniRule"/>
</dbReference>
<dbReference type="HAMAP" id="MF_01152">
    <property type="entry name" value="DnaJ"/>
    <property type="match status" value="1"/>
</dbReference>
<accession>A0A345UL68</accession>
<evidence type="ECO:0000256" key="12">
    <source>
        <dbReference type="PROSITE-ProRule" id="PRU00546"/>
    </source>
</evidence>
<dbReference type="Pfam" id="PF00684">
    <property type="entry name" value="DnaJ_CXXCXGXG"/>
    <property type="match status" value="1"/>
</dbReference>
<keyword evidence="16" id="KW-1185">Reference proteome</keyword>
<keyword evidence="7 11" id="KW-0143">Chaperone</keyword>
<dbReference type="InterPro" id="IPR036869">
    <property type="entry name" value="J_dom_sf"/>
</dbReference>
<dbReference type="SUPFAM" id="SSF46565">
    <property type="entry name" value="Chaperone J-domain"/>
    <property type="match status" value="1"/>
</dbReference>
<dbReference type="PANTHER" id="PTHR43096">
    <property type="entry name" value="DNAJ HOMOLOG 1, MITOCHONDRIAL-RELATED"/>
    <property type="match status" value="1"/>
</dbReference>
<dbReference type="CDD" id="cd10747">
    <property type="entry name" value="DnaJ_C"/>
    <property type="match status" value="1"/>
</dbReference>
<feature type="binding site" evidence="11">
    <location>
        <position position="170"/>
    </location>
    <ligand>
        <name>Zn(2+)</name>
        <dbReference type="ChEBI" id="CHEBI:29105"/>
        <label>1</label>
    </ligand>
</feature>
<keyword evidence="6 11" id="KW-0346">Stress response</keyword>
<dbReference type="PROSITE" id="PS00636">
    <property type="entry name" value="DNAJ_1"/>
    <property type="match status" value="1"/>
</dbReference>
<keyword evidence="4 11" id="KW-0863">Zinc-finger</keyword>
<feature type="binding site" evidence="11">
    <location>
        <position position="190"/>
    </location>
    <ligand>
        <name>Zn(2+)</name>
        <dbReference type="ChEBI" id="CHEBI:29105"/>
        <label>2</label>
    </ligand>
</feature>
<feature type="zinc finger region" description="CR-type" evidence="12">
    <location>
        <begin position="157"/>
        <end position="239"/>
    </location>
</feature>
<dbReference type="EMBL" id="CP027806">
    <property type="protein sequence ID" value="AXJ01220.1"/>
    <property type="molecule type" value="Genomic_DNA"/>
</dbReference>
<keyword evidence="3 11" id="KW-0677">Repeat</keyword>
<feature type="binding site" evidence="11">
    <location>
        <position position="187"/>
    </location>
    <ligand>
        <name>Zn(2+)</name>
        <dbReference type="ChEBI" id="CHEBI:29105"/>
        <label>2</label>
    </ligand>
</feature>
<dbReference type="FunFam" id="2.60.260.20:FF:000005">
    <property type="entry name" value="Chaperone protein dnaJ 1, mitochondrial"/>
    <property type="match status" value="1"/>
</dbReference>
<keyword evidence="5 11" id="KW-0862">Zinc</keyword>
<name>A0A345UL68_9BACT</name>
<dbReference type="InterPro" id="IPR018253">
    <property type="entry name" value="DnaJ_domain_CS"/>
</dbReference>
<dbReference type="InterPro" id="IPR008971">
    <property type="entry name" value="HSP40/DnaJ_pept-bd"/>
</dbReference>
<organism evidence="15 16">
    <name type="scientific">Cyclonatronum proteinivorum</name>
    <dbReference type="NCBI Taxonomy" id="1457365"/>
    <lineage>
        <taxon>Bacteria</taxon>
        <taxon>Pseudomonadati</taxon>
        <taxon>Balneolota</taxon>
        <taxon>Balneolia</taxon>
        <taxon>Balneolales</taxon>
        <taxon>Cyclonatronaceae</taxon>
        <taxon>Cyclonatronum</taxon>
    </lineage>
</organism>
<keyword evidence="11" id="KW-0963">Cytoplasm</keyword>
<dbReference type="InterPro" id="IPR001305">
    <property type="entry name" value="HSP_DnaJ_Cys-rich_dom"/>
</dbReference>
<evidence type="ECO:0000256" key="9">
    <source>
        <dbReference type="ARBA" id="ARBA00061004"/>
    </source>
</evidence>
<feature type="repeat" description="CXXCXGXG motif" evidence="11">
    <location>
        <begin position="187"/>
        <end position="194"/>
    </location>
</feature>
<dbReference type="Pfam" id="PF00226">
    <property type="entry name" value="DnaJ"/>
    <property type="match status" value="1"/>
</dbReference>
<comment type="similarity">
    <text evidence="9 11">Belongs to the DnaJ family.</text>
</comment>
<evidence type="ECO:0000256" key="3">
    <source>
        <dbReference type="ARBA" id="ARBA00022737"/>
    </source>
</evidence>
<dbReference type="AlphaFoldDB" id="A0A345UL68"/>
<dbReference type="GO" id="GO:0031072">
    <property type="term" value="F:heat shock protein binding"/>
    <property type="evidence" value="ECO:0007669"/>
    <property type="project" value="InterPro"/>
</dbReference>
<dbReference type="PROSITE" id="PS50076">
    <property type="entry name" value="DNAJ_2"/>
    <property type="match status" value="1"/>
</dbReference>
<dbReference type="PROSITE" id="PS51188">
    <property type="entry name" value="ZF_CR"/>
    <property type="match status" value="1"/>
</dbReference>
<dbReference type="InterPro" id="IPR036410">
    <property type="entry name" value="HSP_DnaJ_Cys-rich_dom_sf"/>
</dbReference>
<gene>
    <name evidence="11" type="primary">dnaJ</name>
    <name evidence="15" type="ORF">CYPRO_1970</name>
</gene>
<dbReference type="Gene3D" id="2.60.260.20">
    <property type="entry name" value="Urease metallochaperone UreE, N-terminal domain"/>
    <property type="match status" value="2"/>
</dbReference>
<feature type="binding site" evidence="11">
    <location>
        <position position="227"/>
    </location>
    <ligand>
        <name>Zn(2+)</name>
        <dbReference type="ChEBI" id="CHEBI:29105"/>
        <label>1</label>
    </ligand>
</feature>
<dbReference type="GO" id="GO:0006260">
    <property type="term" value="P:DNA replication"/>
    <property type="evidence" value="ECO:0007669"/>
    <property type="project" value="UniProtKB-KW"/>
</dbReference>
<dbReference type="NCBIfam" id="NF008035">
    <property type="entry name" value="PRK10767.1"/>
    <property type="match status" value="1"/>
</dbReference>
<feature type="repeat" description="CXXCXGXG motif" evidence="11">
    <location>
        <begin position="227"/>
        <end position="234"/>
    </location>
</feature>
<dbReference type="Gene3D" id="1.10.287.110">
    <property type="entry name" value="DnaJ domain"/>
    <property type="match status" value="1"/>
</dbReference>
<keyword evidence="1 11" id="KW-0235">DNA replication</keyword>
<dbReference type="FunFam" id="1.10.287.110:FF:000034">
    <property type="entry name" value="Chaperone protein DnaJ"/>
    <property type="match status" value="1"/>
</dbReference>
<dbReference type="NCBIfam" id="TIGR02349">
    <property type="entry name" value="DnaJ_bact"/>
    <property type="match status" value="1"/>
</dbReference>
<evidence type="ECO:0000256" key="11">
    <source>
        <dbReference type="HAMAP-Rule" id="MF_01152"/>
    </source>
</evidence>
<evidence type="ECO:0000313" key="15">
    <source>
        <dbReference type="EMBL" id="AXJ01220.1"/>
    </source>
</evidence>
<dbReference type="InterPro" id="IPR002939">
    <property type="entry name" value="DnaJ_C"/>
</dbReference>
<dbReference type="InterPro" id="IPR012724">
    <property type="entry name" value="DnaJ"/>
</dbReference>
<dbReference type="Pfam" id="PF01556">
    <property type="entry name" value="DnaJ_C"/>
    <property type="match status" value="1"/>
</dbReference>
<feature type="binding site" evidence="11">
    <location>
        <position position="216"/>
    </location>
    <ligand>
        <name>Zn(2+)</name>
        <dbReference type="ChEBI" id="CHEBI:29105"/>
        <label>2</label>
    </ligand>
</feature>
<proteinExistence type="inferred from homology"/>
<evidence type="ECO:0000256" key="5">
    <source>
        <dbReference type="ARBA" id="ARBA00022833"/>
    </source>
</evidence>
<dbReference type="SUPFAM" id="SSF49493">
    <property type="entry name" value="HSP40/DnaJ peptide-binding domain"/>
    <property type="match status" value="2"/>
</dbReference>
<comment type="subunit">
    <text evidence="11">Homodimer.</text>
</comment>
<comment type="subcellular location">
    <subcellularLocation>
        <location evidence="11">Cytoplasm</location>
    </subcellularLocation>
</comment>
<protein>
    <recommendedName>
        <fullName evidence="10 11">Chaperone protein DnaJ</fullName>
    </recommendedName>
</protein>
<feature type="domain" description="CR-type" evidence="14">
    <location>
        <begin position="157"/>
        <end position="239"/>
    </location>
</feature>
<dbReference type="InterPro" id="IPR001623">
    <property type="entry name" value="DnaJ_domain"/>
</dbReference>
<feature type="binding site" evidence="11">
    <location>
        <position position="173"/>
    </location>
    <ligand>
        <name>Zn(2+)</name>
        <dbReference type="ChEBI" id="CHEBI:29105"/>
        <label>1</label>
    </ligand>
</feature>
<evidence type="ECO:0000256" key="6">
    <source>
        <dbReference type="ARBA" id="ARBA00023016"/>
    </source>
</evidence>
<comment type="function">
    <text evidence="8 11">Participates actively in the response to hyperosmotic and heat shock by preventing the aggregation of stress-denatured proteins and by disaggregating proteins, also in an autonomous, DnaK-independent fashion. Unfolded proteins bind initially to DnaJ; upon interaction with the DnaJ-bound protein, DnaK hydrolyzes its bound ATP, resulting in the formation of a stable complex. GrpE releases ADP from DnaK; ATP binding to DnaK triggers the release of the substrate protein, thus completing the reaction cycle. Several rounds of ATP-dependent interactions between DnaJ, DnaK and GrpE are required for fully efficient folding. Also involved, together with DnaK and GrpE, in the DNA replication of plasmids through activation of initiation proteins.</text>
</comment>
<evidence type="ECO:0000313" key="16">
    <source>
        <dbReference type="Proteomes" id="UP000254808"/>
    </source>
</evidence>
<dbReference type="GO" id="GO:0009408">
    <property type="term" value="P:response to heat"/>
    <property type="evidence" value="ECO:0007669"/>
    <property type="project" value="InterPro"/>
</dbReference>
<dbReference type="CDD" id="cd06257">
    <property type="entry name" value="DnaJ"/>
    <property type="match status" value="1"/>
</dbReference>
<dbReference type="CDD" id="cd10719">
    <property type="entry name" value="DnaJ_zf"/>
    <property type="match status" value="1"/>
</dbReference>
<dbReference type="GO" id="GO:0005524">
    <property type="term" value="F:ATP binding"/>
    <property type="evidence" value="ECO:0007669"/>
    <property type="project" value="InterPro"/>
</dbReference>
<dbReference type="Proteomes" id="UP000254808">
    <property type="component" value="Chromosome"/>
</dbReference>
<dbReference type="GO" id="GO:0008270">
    <property type="term" value="F:zinc ion binding"/>
    <property type="evidence" value="ECO:0007669"/>
    <property type="project" value="UniProtKB-UniRule"/>
</dbReference>
<dbReference type="KEGG" id="cprv:CYPRO_1970"/>
<sequence length="402" mass="43933">MPQPRADRDKINFMSKRDYYEVLGVDRGASADDIKRAYRKKAMEYHPDRNPGDASAETKFKEAAEAFDVLKDDQKRARYDRYGHAGMNGGGFGGGGAGGGFQEMDFEDIFSRFGDIFGGGGGGFGGSAGGGRRRSSGVPGSDMKLNMPLTLEEIAFGVEKKLKVTKFTKCGSCNGTGAETSEDFMTCGTCSGTGEYRQVSRTMFGSFVNVQPCPSCQGEGRTIRNKCKSCSGEGRTKGEETIVVKIPSGVTTGNYITLRGKGNQGIRGGDAGDLLVIIQEKEHKYFERDGDDIFYDLQISIPDAILGTEAEVPTLKGKAKLKIEPGTPSGKHLRMKEKGIKRLNSQNVFGDQFVRINVYIPTKLSDKERKVVEGLRESDHFDPKLQAENKDGFFSRIKNIFS</sequence>
<feature type="repeat" description="CXXCXGXG motif" evidence="11">
    <location>
        <begin position="170"/>
        <end position="177"/>
    </location>
</feature>
<feature type="binding site" evidence="11">
    <location>
        <position position="213"/>
    </location>
    <ligand>
        <name>Zn(2+)</name>
        <dbReference type="ChEBI" id="CHEBI:29105"/>
        <label>2</label>
    </ligand>
</feature>
<dbReference type="GO" id="GO:0042026">
    <property type="term" value="P:protein refolding"/>
    <property type="evidence" value="ECO:0007669"/>
    <property type="project" value="TreeGrafter"/>
</dbReference>
<dbReference type="PANTHER" id="PTHR43096:SF52">
    <property type="entry name" value="DNAJ HOMOLOG 1, MITOCHONDRIAL-RELATED"/>
    <property type="match status" value="1"/>
</dbReference>